<keyword evidence="2" id="KW-1185">Reference proteome</keyword>
<proteinExistence type="predicted"/>
<dbReference type="Proteomes" id="UP000078200">
    <property type="component" value="Unassembled WGS sequence"/>
</dbReference>
<dbReference type="AlphaFoldDB" id="A0A1A9UN20"/>
<reference evidence="1" key="1">
    <citation type="submission" date="2020-05" db="UniProtKB">
        <authorList>
            <consortium name="EnsemblMetazoa"/>
        </authorList>
    </citation>
    <scope>IDENTIFICATION</scope>
    <source>
        <strain evidence="1">TTRI</strain>
    </source>
</reference>
<name>A0A1A9UN20_GLOAU</name>
<dbReference type="EnsemblMetazoa" id="GAUT009991-RA">
    <property type="protein sequence ID" value="GAUT009991-PA"/>
    <property type="gene ID" value="GAUT009991"/>
</dbReference>
<evidence type="ECO:0000313" key="2">
    <source>
        <dbReference type="Proteomes" id="UP000078200"/>
    </source>
</evidence>
<accession>A0A1A9UN20</accession>
<dbReference type="VEuPathDB" id="VectorBase:GAUT009991"/>
<protein>
    <submittedName>
        <fullName evidence="1">Uncharacterized protein</fullName>
    </submittedName>
</protein>
<organism evidence="1 2">
    <name type="scientific">Glossina austeni</name>
    <name type="common">Savannah tsetse fly</name>
    <dbReference type="NCBI Taxonomy" id="7395"/>
    <lineage>
        <taxon>Eukaryota</taxon>
        <taxon>Metazoa</taxon>
        <taxon>Ecdysozoa</taxon>
        <taxon>Arthropoda</taxon>
        <taxon>Hexapoda</taxon>
        <taxon>Insecta</taxon>
        <taxon>Pterygota</taxon>
        <taxon>Neoptera</taxon>
        <taxon>Endopterygota</taxon>
        <taxon>Diptera</taxon>
        <taxon>Brachycera</taxon>
        <taxon>Muscomorpha</taxon>
        <taxon>Hippoboscoidea</taxon>
        <taxon>Glossinidae</taxon>
        <taxon>Glossina</taxon>
    </lineage>
</organism>
<sequence>MYTFLVGKPEKSTKLLYILHYSFNILLETWWQTNKMINMFVLQVSSKIFPMSVKSTKMHIVSLQQTNKTKKRRANIFYIGLPIPRPIGPPATGASPAFGPLIVSSTDSIMQAASAAAVKALILIMDGSQTHSRKLSEMSSFVMSTPYHWPPVII</sequence>
<evidence type="ECO:0000313" key="1">
    <source>
        <dbReference type="EnsemblMetazoa" id="GAUT009991-PA"/>
    </source>
</evidence>